<dbReference type="RefSeq" id="WP_150412661.1">
    <property type="nucleotide sequence ID" value="NZ_VYQF01000001.1"/>
</dbReference>
<feature type="region of interest" description="Disordered" evidence="1">
    <location>
        <begin position="1"/>
        <end position="60"/>
    </location>
</feature>
<proteinExistence type="predicted"/>
<evidence type="ECO:0000313" key="3">
    <source>
        <dbReference type="Proteomes" id="UP000326903"/>
    </source>
</evidence>
<gene>
    <name evidence="2" type="ORF">FW778_00740</name>
</gene>
<evidence type="ECO:0000256" key="1">
    <source>
        <dbReference type="SAM" id="MobiDB-lite"/>
    </source>
</evidence>
<name>A0A5J5IIJ1_9BACT</name>
<dbReference type="AlphaFoldDB" id="A0A5J5IIJ1"/>
<dbReference type="EMBL" id="VYQF01000001">
    <property type="protein sequence ID" value="KAA9040601.1"/>
    <property type="molecule type" value="Genomic_DNA"/>
</dbReference>
<feature type="compositionally biased region" description="Pro residues" evidence="1">
    <location>
        <begin position="47"/>
        <end position="60"/>
    </location>
</feature>
<dbReference type="Proteomes" id="UP000326903">
    <property type="component" value="Unassembled WGS sequence"/>
</dbReference>
<feature type="compositionally biased region" description="Acidic residues" evidence="1">
    <location>
        <begin position="19"/>
        <end position="45"/>
    </location>
</feature>
<comment type="caution">
    <text evidence="2">The sequence shown here is derived from an EMBL/GenBank/DDBJ whole genome shotgun (WGS) entry which is preliminary data.</text>
</comment>
<sequence>MPKKKQPIEPIEFPRPEEPEIYPSEDPEVPIPPEEEPDIIPDEDPFVTPPVEIPPPGEGP</sequence>
<reference evidence="2 3" key="1">
    <citation type="submission" date="2019-09" db="EMBL/GenBank/DDBJ databases">
        <title>Draft genome sequence of Ginsengibacter sp. BR5-29.</title>
        <authorList>
            <person name="Im W.-T."/>
        </authorList>
    </citation>
    <scope>NUCLEOTIDE SEQUENCE [LARGE SCALE GENOMIC DNA]</scope>
    <source>
        <strain evidence="2 3">BR5-29</strain>
    </source>
</reference>
<evidence type="ECO:0000313" key="2">
    <source>
        <dbReference type="EMBL" id="KAA9040601.1"/>
    </source>
</evidence>
<keyword evidence="3" id="KW-1185">Reference proteome</keyword>
<accession>A0A5J5IIJ1</accession>
<organism evidence="2 3">
    <name type="scientific">Ginsengibacter hankyongi</name>
    <dbReference type="NCBI Taxonomy" id="2607284"/>
    <lineage>
        <taxon>Bacteria</taxon>
        <taxon>Pseudomonadati</taxon>
        <taxon>Bacteroidota</taxon>
        <taxon>Chitinophagia</taxon>
        <taxon>Chitinophagales</taxon>
        <taxon>Chitinophagaceae</taxon>
        <taxon>Ginsengibacter</taxon>
    </lineage>
</organism>
<protein>
    <submittedName>
        <fullName evidence="2">Uncharacterized protein</fullName>
    </submittedName>
</protein>